<dbReference type="PANTHER" id="PTHR42839:SF2">
    <property type="entry name" value="ISOCHORISMATE SYNTHASE ENTC"/>
    <property type="match status" value="1"/>
</dbReference>
<reference evidence="7" key="1">
    <citation type="submission" date="2020-05" db="EMBL/GenBank/DDBJ databases">
        <authorList>
            <person name="Chiriac C."/>
            <person name="Salcher M."/>
            <person name="Ghai R."/>
            <person name="Kavagutti S V."/>
        </authorList>
    </citation>
    <scope>NUCLEOTIDE SEQUENCE</scope>
</reference>
<dbReference type="GO" id="GO:0008909">
    <property type="term" value="F:isochorismate synthase activity"/>
    <property type="evidence" value="ECO:0007669"/>
    <property type="project" value="UniProtKB-EC"/>
</dbReference>
<comment type="similarity">
    <text evidence="2">Belongs to the isochorismate synthase family.</text>
</comment>
<protein>
    <recommendedName>
        <fullName evidence="3">isochorismate synthase</fullName>
        <ecNumber evidence="3">5.4.4.2</ecNumber>
    </recommendedName>
    <alternativeName>
        <fullName evidence="5">Isochorismate mutase</fullName>
    </alternativeName>
</protein>
<organism evidence="7">
    <name type="scientific">freshwater metagenome</name>
    <dbReference type="NCBI Taxonomy" id="449393"/>
    <lineage>
        <taxon>unclassified sequences</taxon>
        <taxon>metagenomes</taxon>
        <taxon>ecological metagenomes</taxon>
    </lineage>
</organism>
<dbReference type="AlphaFoldDB" id="A0A6J7GMC0"/>
<evidence type="ECO:0000256" key="3">
    <source>
        <dbReference type="ARBA" id="ARBA00012824"/>
    </source>
</evidence>
<gene>
    <name evidence="7" type="ORF">UFOPK3516_01399</name>
</gene>
<dbReference type="Pfam" id="PF00425">
    <property type="entry name" value="Chorismate_bind"/>
    <property type="match status" value="1"/>
</dbReference>
<dbReference type="InterPro" id="IPR005801">
    <property type="entry name" value="ADC_synthase"/>
</dbReference>
<name>A0A6J7GMC0_9ZZZZ</name>
<accession>A0A6J7GMC0</accession>
<proteinExistence type="inferred from homology"/>
<dbReference type="NCBIfam" id="TIGR00543">
    <property type="entry name" value="isochor_syn"/>
    <property type="match status" value="1"/>
</dbReference>
<comment type="catalytic activity">
    <reaction evidence="1">
        <text>chorismate = isochorismate</text>
        <dbReference type="Rhea" id="RHEA:18985"/>
        <dbReference type="ChEBI" id="CHEBI:29748"/>
        <dbReference type="ChEBI" id="CHEBI:29780"/>
        <dbReference type="EC" id="5.4.4.2"/>
    </reaction>
</comment>
<evidence type="ECO:0000256" key="2">
    <source>
        <dbReference type="ARBA" id="ARBA00005297"/>
    </source>
</evidence>
<dbReference type="InterPro" id="IPR015890">
    <property type="entry name" value="Chorismate_C"/>
</dbReference>
<dbReference type="EMBL" id="CAFBMB010000148">
    <property type="protein sequence ID" value="CAB4909451.1"/>
    <property type="molecule type" value="Genomic_DNA"/>
</dbReference>
<dbReference type="PANTHER" id="PTHR42839">
    <property type="entry name" value="ISOCHORISMATE SYNTHASE ENTC"/>
    <property type="match status" value="1"/>
</dbReference>
<dbReference type="Gene3D" id="3.60.120.10">
    <property type="entry name" value="Anthranilate synthase"/>
    <property type="match status" value="1"/>
</dbReference>
<keyword evidence="4" id="KW-0413">Isomerase</keyword>
<dbReference type="EC" id="5.4.4.2" evidence="3"/>
<evidence type="ECO:0000256" key="1">
    <source>
        <dbReference type="ARBA" id="ARBA00000799"/>
    </source>
</evidence>
<evidence type="ECO:0000313" key="7">
    <source>
        <dbReference type="EMBL" id="CAB4909451.1"/>
    </source>
</evidence>
<evidence type="ECO:0000256" key="5">
    <source>
        <dbReference type="ARBA" id="ARBA00041564"/>
    </source>
</evidence>
<evidence type="ECO:0000259" key="6">
    <source>
        <dbReference type="Pfam" id="PF00425"/>
    </source>
</evidence>
<dbReference type="SUPFAM" id="SSF56322">
    <property type="entry name" value="ADC synthase"/>
    <property type="match status" value="1"/>
</dbReference>
<evidence type="ECO:0000256" key="4">
    <source>
        <dbReference type="ARBA" id="ARBA00023235"/>
    </source>
</evidence>
<dbReference type="InterPro" id="IPR004561">
    <property type="entry name" value="IsoChor_synthase"/>
</dbReference>
<feature type="domain" description="Chorismate-utilising enzyme C-terminal" evidence="6">
    <location>
        <begin position="156"/>
        <end position="405"/>
    </location>
</feature>
<sequence length="418" mass="43603">MTTASGYPKLSASSRRVDGAPPFVELLDDARPLLWRRKGAGLVGYGEALRLTFRGPNRMTDASDAWDEIVSHCEVVDSVNIPGSGLVAFASFTFADDSPSESVVIVPRLIVGRRDDVTWVTTVSVDGDVMPPAVVPEPVAVHNRATARLLPGLLGEEDYLKAVETAIGEIAGGLVSKVVLARDLIGTLAPGSDIRSMVTDLVQAYPDCWTFAIDGFYGASPETLVSVRQGVLEARVLAGTAARGADPASDDVAASTLATSSKDIDEHAFAVRSVVDVLEPLTRQLVAADAPYTLRLANLWHLATDVFGEVAPGVSSLSLAAALHPTAAVAGSPTAAAVTLIAALEPFDRGRYAGAVGWVGATGEGEWAIALRCVTVSGDTATAHAGAGVVIDSDPTKELRETQMKFRPILDALAPLGD</sequence>